<dbReference type="EMBL" id="CM042025">
    <property type="protein sequence ID" value="KAI3807805.1"/>
    <property type="molecule type" value="Genomic_DNA"/>
</dbReference>
<reference evidence="1 2" key="2">
    <citation type="journal article" date="2022" name="Mol. Ecol. Resour.">
        <title>The genomes of chicory, endive, great burdock and yacon provide insights into Asteraceae paleo-polyploidization history and plant inulin production.</title>
        <authorList>
            <person name="Fan W."/>
            <person name="Wang S."/>
            <person name="Wang H."/>
            <person name="Wang A."/>
            <person name="Jiang F."/>
            <person name="Liu H."/>
            <person name="Zhao H."/>
            <person name="Xu D."/>
            <person name="Zhang Y."/>
        </authorList>
    </citation>
    <scope>NUCLEOTIDE SEQUENCE [LARGE SCALE GENOMIC DNA]</scope>
    <source>
        <strain evidence="2">cv. Yunnan</strain>
        <tissue evidence="1">Leaves</tissue>
    </source>
</reference>
<accession>A0ACB9IJZ5</accession>
<gene>
    <name evidence="1" type="ORF">L1987_23739</name>
</gene>
<evidence type="ECO:0000313" key="2">
    <source>
        <dbReference type="Proteomes" id="UP001056120"/>
    </source>
</evidence>
<organism evidence="1 2">
    <name type="scientific">Smallanthus sonchifolius</name>
    <dbReference type="NCBI Taxonomy" id="185202"/>
    <lineage>
        <taxon>Eukaryota</taxon>
        <taxon>Viridiplantae</taxon>
        <taxon>Streptophyta</taxon>
        <taxon>Embryophyta</taxon>
        <taxon>Tracheophyta</taxon>
        <taxon>Spermatophyta</taxon>
        <taxon>Magnoliopsida</taxon>
        <taxon>eudicotyledons</taxon>
        <taxon>Gunneridae</taxon>
        <taxon>Pentapetalae</taxon>
        <taxon>asterids</taxon>
        <taxon>campanulids</taxon>
        <taxon>Asterales</taxon>
        <taxon>Asteraceae</taxon>
        <taxon>Asteroideae</taxon>
        <taxon>Heliantheae alliance</taxon>
        <taxon>Millerieae</taxon>
        <taxon>Smallanthus</taxon>
    </lineage>
</organism>
<keyword evidence="2" id="KW-1185">Reference proteome</keyword>
<sequence>MSSYSFDISETALLAHLTTTRRALSNCSEELVSSIDWSVEALKCSHDTDSSFHKPPYFFPASPAYQPASSIDPIVSLLASQTEEPDLMSDVESQYRPVGGNMVPPASPTSSAESRVRPIPVNTDPAPTIQRLSRGAQLPTPPGEKTFARKIAQTIGSCSRSPR</sequence>
<name>A0ACB9IJZ5_9ASTR</name>
<comment type="caution">
    <text evidence="1">The sequence shown here is derived from an EMBL/GenBank/DDBJ whole genome shotgun (WGS) entry which is preliminary data.</text>
</comment>
<protein>
    <submittedName>
        <fullName evidence="1">Uncharacterized protein</fullName>
    </submittedName>
</protein>
<reference evidence="2" key="1">
    <citation type="journal article" date="2022" name="Mol. Ecol. Resour.">
        <title>The genomes of chicory, endive, great burdock and yacon provide insights into Asteraceae palaeo-polyploidization history and plant inulin production.</title>
        <authorList>
            <person name="Fan W."/>
            <person name="Wang S."/>
            <person name="Wang H."/>
            <person name="Wang A."/>
            <person name="Jiang F."/>
            <person name="Liu H."/>
            <person name="Zhao H."/>
            <person name="Xu D."/>
            <person name="Zhang Y."/>
        </authorList>
    </citation>
    <scope>NUCLEOTIDE SEQUENCE [LARGE SCALE GENOMIC DNA]</scope>
    <source>
        <strain evidence="2">cv. Yunnan</strain>
    </source>
</reference>
<proteinExistence type="predicted"/>
<dbReference type="Proteomes" id="UP001056120">
    <property type="component" value="Linkage Group LG08"/>
</dbReference>
<evidence type="ECO:0000313" key="1">
    <source>
        <dbReference type="EMBL" id="KAI3807805.1"/>
    </source>
</evidence>